<dbReference type="OrthoDB" id="9798107at2"/>
<evidence type="ECO:0000313" key="3">
    <source>
        <dbReference type="Proteomes" id="UP000019402"/>
    </source>
</evidence>
<dbReference type="PANTHER" id="PTHR16222">
    <property type="entry name" value="ADP-RIBOSYLGLYCOHYDROLASE"/>
    <property type="match status" value="1"/>
</dbReference>
<evidence type="ECO:0000313" key="2">
    <source>
        <dbReference type="EMBL" id="GAF01647.1"/>
    </source>
</evidence>
<dbReference type="EMBL" id="BAMD01000002">
    <property type="protein sequence ID" value="GAF01647.1"/>
    <property type="molecule type" value="Genomic_DNA"/>
</dbReference>
<dbReference type="Proteomes" id="UP000019402">
    <property type="component" value="Unassembled WGS sequence"/>
</dbReference>
<dbReference type="Gene3D" id="1.10.4080.10">
    <property type="entry name" value="ADP-ribosylation/Crystallin J1"/>
    <property type="match status" value="1"/>
</dbReference>
<keyword evidence="3" id="KW-1185">Reference proteome</keyword>
<organism evidence="2 3">
    <name type="scientific">Saccharicrinis fermentans DSM 9555 = JCM 21142</name>
    <dbReference type="NCBI Taxonomy" id="869213"/>
    <lineage>
        <taxon>Bacteria</taxon>
        <taxon>Pseudomonadati</taxon>
        <taxon>Bacteroidota</taxon>
        <taxon>Bacteroidia</taxon>
        <taxon>Marinilabiliales</taxon>
        <taxon>Marinilabiliaceae</taxon>
        <taxon>Saccharicrinis</taxon>
    </lineage>
</organism>
<feature type="binding site" evidence="1">
    <location>
        <position position="34"/>
    </location>
    <ligand>
        <name>Mg(2+)</name>
        <dbReference type="ChEBI" id="CHEBI:18420"/>
        <label>1</label>
    </ligand>
</feature>
<dbReference type="GO" id="GO:0046872">
    <property type="term" value="F:metal ion binding"/>
    <property type="evidence" value="ECO:0007669"/>
    <property type="project" value="UniProtKB-KW"/>
</dbReference>
<dbReference type="InterPro" id="IPR005502">
    <property type="entry name" value="Ribosyl_crysJ1"/>
</dbReference>
<dbReference type="InterPro" id="IPR036705">
    <property type="entry name" value="Ribosyl_crysJ1_sf"/>
</dbReference>
<dbReference type="SUPFAM" id="SSF101478">
    <property type="entry name" value="ADP-ribosylglycohydrolase"/>
    <property type="match status" value="1"/>
</dbReference>
<proteinExistence type="predicted"/>
<dbReference type="RefSeq" id="WP_044211910.1">
    <property type="nucleotide sequence ID" value="NZ_BAMD01000002.1"/>
</dbReference>
<name>W7Y120_9BACT</name>
<dbReference type="eggNOG" id="COG1397">
    <property type="taxonomic scope" value="Bacteria"/>
</dbReference>
<dbReference type="InterPro" id="IPR050792">
    <property type="entry name" value="ADP-ribosylglycohydrolase"/>
</dbReference>
<evidence type="ECO:0000256" key="1">
    <source>
        <dbReference type="PIRSR" id="PIRSR605502-1"/>
    </source>
</evidence>
<keyword evidence="1" id="KW-0460">Magnesium</keyword>
<keyword evidence="1" id="KW-0479">Metal-binding</keyword>
<comment type="caution">
    <text evidence="2">The sequence shown here is derived from an EMBL/GenBank/DDBJ whole genome shotgun (WGS) entry which is preliminary data.</text>
</comment>
<sequence length="268" mass="29791">MKGAIIGDIIGSAFVNNKKTPTDFQLFKPISSFTQDTVLTMATAEAISNELSFEDCLKKWVKKYPYAGYQRNFKEWVDSNTPRRFIGNGDGAARRISPIGLAANSLEEALAKAEEVTTLTHNQAVKIKASKAVTASIYLAKIGKNKSYIKKYIEKAFGYNLENSLEKLHQEVTSKNLPTPAPAAITIFLWSDNYENAIRKAVSIGGPSNTIAGITGAIAQAYYKHIPRSIIRRALNRLTPEMERLINAFEEKHLKILMGKKEISINLH</sequence>
<accession>W7Y120</accession>
<dbReference type="STRING" id="869213.GCA_000517085_03237"/>
<dbReference type="AlphaFoldDB" id="W7Y120"/>
<dbReference type="Pfam" id="PF03747">
    <property type="entry name" value="ADP_ribosyl_GH"/>
    <property type="match status" value="1"/>
</dbReference>
<feature type="binding site" evidence="1">
    <location>
        <position position="210"/>
    </location>
    <ligand>
        <name>Mg(2+)</name>
        <dbReference type="ChEBI" id="CHEBI:18420"/>
        <label>1</label>
    </ligand>
</feature>
<keyword evidence="2" id="KW-0378">Hydrolase</keyword>
<reference evidence="2 3" key="1">
    <citation type="journal article" date="2014" name="Genome Announc.">
        <title>Draft Genome Sequence of Cytophaga fermentans JCM 21142T, a Facultative Anaerobe Isolated from Marine Mud.</title>
        <authorList>
            <person name="Starns D."/>
            <person name="Oshima K."/>
            <person name="Suda W."/>
            <person name="Iino T."/>
            <person name="Yuki M."/>
            <person name="Inoue J."/>
            <person name="Kitamura K."/>
            <person name="Iida T."/>
            <person name="Darby A."/>
            <person name="Hattori M."/>
            <person name="Ohkuma M."/>
        </authorList>
    </citation>
    <scope>NUCLEOTIDE SEQUENCE [LARGE SCALE GENOMIC DNA]</scope>
    <source>
        <strain evidence="2 3">JCM 21142</strain>
    </source>
</reference>
<comment type="cofactor">
    <cofactor evidence="1">
        <name>Mg(2+)</name>
        <dbReference type="ChEBI" id="CHEBI:18420"/>
    </cofactor>
    <text evidence="1">Binds 2 magnesium ions per subunit.</text>
</comment>
<gene>
    <name evidence="2" type="ORF">JCM21142_260</name>
</gene>
<dbReference type="GO" id="GO:0016787">
    <property type="term" value="F:hydrolase activity"/>
    <property type="evidence" value="ECO:0007669"/>
    <property type="project" value="UniProtKB-KW"/>
</dbReference>
<feature type="binding site" evidence="1">
    <location>
        <position position="36"/>
    </location>
    <ligand>
        <name>Mg(2+)</name>
        <dbReference type="ChEBI" id="CHEBI:18420"/>
        <label>1</label>
    </ligand>
</feature>
<dbReference type="PANTHER" id="PTHR16222:SF12">
    <property type="entry name" value="ADP-RIBOSYLGLYCOHYDROLASE-RELATED"/>
    <property type="match status" value="1"/>
</dbReference>
<protein>
    <submittedName>
        <fullName evidence="2">ADP-ribosyl-[dinitrogen reductase] hydrolase</fullName>
    </submittedName>
</protein>